<evidence type="ECO:0000256" key="1">
    <source>
        <dbReference type="ARBA" id="ARBA00004613"/>
    </source>
</evidence>
<dbReference type="GeneTree" id="ENSGT00940000163852"/>
<dbReference type="Gene3D" id="2.60.40.10">
    <property type="entry name" value="Immunoglobulins"/>
    <property type="match status" value="2"/>
</dbReference>
<organism evidence="11 12">
    <name type="scientific">Cyprinodon variegatus</name>
    <name type="common">Sheepshead minnow</name>
    <dbReference type="NCBI Taxonomy" id="28743"/>
    <lineage>
        <taxon>Eukaryota</taxon>
        <taxon>Metazoa</taxon>
        <taxon>Chordata</taxon>
        <taxon>Craniata</taxon>
        <taxon>Vertebrata</taxon>
        <taxon>Euteleostomi</taxon>
        <taxon>Actinopterygii</taxon>
        <taxon>Neopterygii</taxon>
        <taxon>Teleostei</taxon>
        <taxon>Neoteleostei</taxon>
        <taxon>Acanthomorphata</taxon>
        <taxon>Ovalentaria</taxon>
        <taxon>Atherinomorphae</taxon>
        <taxon>Cyprinodontiformes</taxon>
        <taxon>Cyprinodontidae</taxon>
        <taxon>Cyprinodon</taxon>
    </lineage>
</organism>
<keyword evidence="3" id="KW-0645">Protease</keyword>
<accession>A0A3Q2DX71</accession>
<evidence type="ECO:0000313" key="12">
    <source>
        <dbReference type="Proteomes" id="UP000265020"/>
    </source>
</evidence>
<dbReference type="Pfam" id="PF00089">
    <property type="entry name" value="Trypsin"/>
    <property type="match status" value="2"/>
</dbReference>
<dbReference type="SUPFAM" id="SSF50494">
    <property type="entry name" value="Trypsin-like serine proteases"/>
    <property type="match status" value="2"/>
</dbReference>
<proteinExistence type="predicted"/>
<dbReference type="GO" id="GO:0004252">
    <property type="term" value="F:serine-type endopeptidase activity"/>
    <property type="evidence" value="ECO:0007669"/>
    <property type="project" value="InterPro"/>
</dbReference>
<dbReference type="PROSITE" id="PS50240">
    <property type="entry name" value="TRYPSIN_DOM"/>
    <property type="match status" value="2"/>
</dbReference>
<dbReference type="SMART" id="SM00060">
    <property type="entry name" value="FN3"/>
    <property type="match status" value="2"/>
</dbReference>
<feature type="domain" description="Peptidase S1" evidence="9">
    <location>
        <begin position="113"/>
        <end position="347"/>
    </location>
</feature>
<dbReference type="InterPro" id="IPR003961">
    <property type="entry name" value="FN3_dom"/>
</dbReference>
<dbReference type="AlphaFoldDB" id="A0A3Q2DX71"/>
<evidence type="ECO:0000256" key="8">
    <source>
        <dbReference type="ARBA" id="ARBA00023180"/>
    </source>
</evidence>
<dbReference type="GO" id="GO:0005576">
    <property type="term" value="C:extracellular region"/>
    <property type="evidence" value="ECO:0007669"/>
    <property type="project" value="UniProtKB-SubCell"/>
</dbReference>
<evidence type="ECO:0000256" key="3">
    <source>
        <dbReference type="ARBA" id="ARBA00022670"/>
    </source>
</evidence>
<dbReference type="SUPFAM" id="SSF49265">
    <property type="entry name" value="Fibronectin type III"/>
    <property type="match status" value="1"/>
</dbReference>
<dbReference type="PRINTS" id="PR00722">
    <property type="entry name" value="CHYMOTRYPSIN"/>
</dbReference>
<dbReference type="PROSITE" id="PS50853">
    <property type="entry name" value="FN3"/>
    <property type="match status" value="1"/>
</dbReference>
<keyword evidence="5" id="KW-0378">Hydrolase</keyword>
<dbReference type="PANTHER" id="PTHR24253">
    <property type="entry name" value="TRANSMEMBRANE PROTEASE SERINE"/>
    <property type="match status" value="1"/>
</dbReference>
<dbReference type="Proteomes" id="UP000265020">
    <property type="component" value="Unassembled WGS sequence"/>
</dbReference>
<dbReference type="GO" id="GO:0006508">
    <property type="term" value="P:proteolysis"/>
    <property type="evidence" value="ECO:0007669"/>
    <property type="project" value="UniProtKB-KW"/>
</dbReference>
<dbReference type="InterPro" id="IPR009003">
    <property type="entry name" value="Peptidase_S1_PA"/>
</dbReference>
<dbReference type="Ensembl" id="ENSCVAT00000004014.1">
    <property type="protein sequence ID" value="ENSCVAP00000024506.1"/>
    <property type="gene ID" value="ENSCVAG00000008621.1"/>
</dbReference>
<protein>
    <recommendedName>
        <fullName evidence="13">Peptidase S1 domain-containing protein</fullName>
    </recommendedName>
</protein>
<evidence type="ECO:0000313" key="11">
    <source>
        <dbReference type="Ensembl" id="ENSCVAP00000024506.1"/>
    </source>
</evidence>
<dbReference type="InterPro" id="IPR036116">
    <property type="entry name" value="FN3_sf"/>
</dbReference>
<keyword evidence="2" id="KW-0964">Secreted</keyword>
<keyword evidence="7" id="KW-1015">Disulfide bond</keyword>
<dbReference type="Gene3D" id="2.40.10.10">
    <property type="entry name" value="Trypsin-like serine proteases"/>
    <property type="match status" value="2"/>
</dbReference>
<dbReference type="CDD" id="cd00063">
    <property type="entry name" value="FN3"/>
    <property type="match status" value="2"/>
</dbReference>
<dbReference type="PROSITE" id="PS00135">
    <property type="entry name" value="TRYPSIN_SER"/>
    <property type="match status" value="1"/>
</dbReference>
<evidence type="ECO:0000256" key="7">
    <source>
        <dbReference type="ARBA" id="ARBA00023157"/>
    </source>
</evidence>
<feature type="domain" description="Peptidase S1" evidence="9">
    <location>
        <begin position="1"/>
        <end position="66"/>
    </location>
</feature>
<feature type="domain" description="Fibronectin type-III" evidence="10">
    <location>
        <begin position="383"/>
        <end position="472"/>
    </location>
</feature>
<dbReference type="CDD" id="cd00190">
    <property type="entry name" value="Tryp_SPc"/>
    <property type="match status" value="1"/>
</dbReference>
<dbReference type="InterPro" id="IPR043504">
    <property type="entry name" value="Peptidase_S1_PA_chymotrypsin"/>
</dbReference>
<evidence type="ECO:0000256" key="5">
    <source>
        <dbReference type="ARBA" id="ARBA00022801"/>
    </source>
</evidence>
<keyword evidence="8" id="KW-0325">Glycoprotein</keyword>
<dbReference type="InterPro" id="IPR033116">
    <property type="entry name" value="TRYPSIN_SER"/>
</dbReference>
<evidence type="ECO:0008006" key="13">
    <source>
        <dbReference type="Google" id="ProtNLM"/>
    </source>
</evidence>
<dbReference type="InterPro" id="IPR001314">
    <property type="entry name" value="Peptidase_S1A"/>
</dbReference>
<dbReference type="FunFam" id="2.40.10.10:FF:000054">
    <property type="entry name" value="Complement C1r subcomponent"/>
    <property type="match status" value="1"/>
</dbReference>
<dbReference type="STRING" id="28743.ENSCVAP00000024506"/>
<evidence type="ECO:0000256" key="4">
    <source>
        <dbReference type="ARBA" id="ARBA00022729"/>
    </source>
</evidence>
<reference evidence="11" key="1">
    <citation type="submission" date="2025-08" db="UniProtKB">
        <authorList>
            <consortium name="Ensembl"/>
        </authorList>
    </citation>
    <scope>IDENTIFICATION</scope>
</reference>
<evidence type="ECO:0000259" key="9">
    <source>
        <dbReference type="PROSITE" id="PS50240"/>
    </source>
</evidence>
<keyword evidence="4" id="KW-0732">Signal</keyword>
<dbReference type="SMART" id="SM00020">
    <property type="entry name" value="Tryp_SPc"/>
    <property type="match status" value="1"/>
</dbReference>
<name>A0A3Q2DX71_CYPVA</name>
<sequence>MICAGFREGGKGPCFGDSGGPLVSKQDDRWIQAGIVSFSVGCAKPYFPAVYTRVSQYNNWINSHITRNRPGFINFTSNRTESDFNVSCTRPNINRITVNISEVCGRQLLKTRIVGGEVAPPGSWPWQVSLHIFEHFCGGSLINDQWVLTTAHCVQRWSMSPYLLTVYLGRQSQEGSNPNEVIRKATQITIHPDYISTSFNNDIAVLRLSAPVNFTQYILPVCLAALNSTFYTGVDSWITGWGNIGSGVPLPSPQNLMEVNVPVVGNRQCKCSYGESTITENMICAGLQEGGKDSCQGDSGGPMVSKQGERWIQSGIVNFGLGCAVPDFPGVYTRVSNYESWIKSVISINQPGFINFISNGTDSDLSVSCTNQTTTAMPTKPKPPENAEGFRSLRQNETSITLHWDPVKNNVSFIVLYNGKEIHVAAPAGNGPVTLTVSSLTPGTTYLFTLFSVFENIRSSGVSIAAVTAPENADGIRASNQNETSITLQWNKINNNVSFVLQFNGTETNITATDGNGPITHTVSFLTARTYYTFTLFSVFKNVRSSGVSFMAATGKALNLSLMFNRYTYYRVKLLFRGLNVIIEL</sequence>
<dbReference type="FunFam" id="2.40.10.10:FF:000057">
    <property type="entry name" value="Zgc:100868"/>
    <property type="match status" value="1"/>
</dbReference>
<dbReference type="InterPro" id="IPR013783">
    <property type="entry name" value="Ig-like_fold"/>
</dbReference>
<evidence type="ECO:0000256" key="2">
    <source>
        <dbReference type="ARBA" id="ARBA00022525"/>
    </source>
</evidence>
<dbReference type="PANTHER" id="PTHR24253:SF144">
    <property type="entry name" value="CHYMOTRYPSIN-LIKE PROTEASE CTRL-1-RELATED"/>
    <property type="match status" value="1"/>
</dbReference>
<comment type="subcellular location">
    <subcellularLocation>
        <location evidence="1">Secreted</location>
    </subcellularLocation>
</comment>
<keyword evidence="6" id="KW-0720">Serine protease</keyword>
<evidence type="ECO:0000256" key="6">
    <source>
        <dbReference type="ARBA" id="ARBA00022825"/>
    </source>
</evidence>
<reference evidence="11" key="2">
    <citation type="submission" date="2025-09" db="UniProtKB">
        <authorList>
            <consortium name="Ensembl"/>
        </authorList>
    </citation>
    <scope>IDENTIFICATION</scope>
</reference>
<keyword evidence="12" id="KW-1185">Reference proteome</keyword>
<dbReference type="InterPro" id="IPR001254">
    <property type="entry name" value="Trypsin_dom"/>
</dbReference>
<evidence type="ECO:0000259" key="10">
    <source>
        <dbReference type="PROSITE" id="PS50853"/>
    </source>
</evidence>